<keyword evidence="2" id="KW-1185">Reference proteome</keyword>
<dbReference type="EMBL" id="JARBDR010000918">
    <property type="protein sequence ID" value="KAJ8301547.1"/>
    <property type="molecule type" value="Genomic_DNA"/>
</dbReference>
<organism evidence="1 2">
    <name type="scientific">Tegillarca granosa</name>
    <name type="common">Malaysian cockle</name>
    <name type="synonym">Anadara granosa</name>
    <dbReference type="NCBI Taxonomy" id="220873"/>
    <lineage>
        <taxon>Eukaryota</taxon>
        <taxon>Metazoa</taxon>
        <taxon>Spiralia</taxon>
        <taxon>Lophotrochozoa</taxon>
        <taxon>Mollusca</taxon>
        <taxon>Bivalvia</taxon>
        <taxon>Autobranchia</taxon>
        <taxon>Pteriomorphia</taxon>
        <taxon>Arcoida</taxon>
        <taxon>Arcoidea</taxon>
        <taxon>Arcidae</taxon>
        <taxon>Tegillarca</taxon>
    </lineage>
</organism>
<protein>
    <recommendedName>
        <fullName evidence="3">Adipocyte plasma membrane-associated protein</fullName>
    </recommendedName>
</protein>
<proteinExistence type="predicted"/>
<dbReference type="Proteomes" id="UP001217089">
    <property type="component" value="Unassembled WGS sequence"/>
</dbReference>
<dbReference type="SUPFAM" id="SSF63829">
    <property type="entry name" value="Calcium-dependent phosphotriesterase"/>
    <property type="match status" value="1"/>
</dbReference>
<reference evidence="1 2" key="1">
    <citation type="submission" date="2022-12" db="EMBL/GenBank/DDBJ databases">
        <title>Chromosome-level genome of Tegillarca granosa.</title>
        <authorList>
            <person name="Kim J."/>
        </authorList>
    </citation>
    <scope>NUCLEOTIDE SEQUENCE [LARGE SCALE GENOMIC DNA]</scope>
    <source>
        <strain evidence="1">Teg-2019</strain>
        <tissue evidence="1">Adductor muscle</tissue>
    </source>
</reference>
<evidence type="ECO:0000313" key="1">
    <source>
        <dbReference type="EMBL" id="KAJ8301547.1"/>
    </source>
</evidence>
<accession>A0ABQ9ECE0</accession>
<gene>
    <name evidence="1" type="ORF">KUTeg_020534</name>
</gene>
<evidence type="ECO:0000313" key="2">
    <source>
        <dbReference type="Proteomes" id="UP001217089"/>
    </source>
</evidence>
<dbReference type="InterPro" id="IPR011042">
    <property type="entry name" value="6-blade_b-propeller_TolB-like"/>
</dbReference>
<dbReference type="Gene3D" id="2.120.10.30">
    <property type="entry name" value="TolB, C-terminal domain"/>
    <property type="match status" value="1"/>
</dbReference>
<sequence length="91" mass="9784">MVNGFDNVITVSLDIALSLYLALVVDSDINNYDAGSFEMEPLCGRPKGMKVDKDGFLIVLDSSKGMLKVNPKTGTIQTVIPTSTGMEDATR</sequence>
<name>A0ABQ9ECE0_TEGGR</name>
<evidence type="ECO:0008006" key="3">
    <source>
        <dbReference type="Google" id="ProtNLM"/>
    </source>
</evidence>
<comment type="caution">
    <text evidence="1">The sequence shown here is derived from an EMBL/GenBank/DDBJ whole genome shotgun (WGS) entry which is preliminary data.</text>
</comment>